<dbReference type="NCBIfam" id="TIGR02352">
    <property type="entry name" value="thiamin_ThiO"/>
    <property type="match status" value="1"/>
</dbReference>
<feature type="domain" description="FAD dependent oxidoreductase" evidence="4">
    <location>
        <begin position="3"/>
        <end position="342"/>
    </location>
</feature>
<organism evidence="5 6">
    <name type="scientific">endosymbiont of Galathealinum brachiosum</name>
    <dbReference type="NCBI Taxonomy" id="2200906"/>
    <lineage>
        <taxon>Bacteria</taxon>
        <taxon>Pseudomonadati</taxon>
        <taxon>Pseudomonadota</taxon>
        <taxon>Gammaproteobacteria</taxon>
        <taxon>sulfur-oxidizing symbionts</taxon>
    </lineage>
</organism>
<dbReference type="InterPro" id="IPR036188">
    <property type="entry name" value="FAD/NAD-bd_sf"/>
</dbReference>
<dbReference type="EMBL" id="QFXC01000011">
    <property type="protein sequence ID" value="RDH82593.1"/>
    <property type="molecule type" value="Genomic_DNA"/>
</dbReference>
<dbReference type="Proteomes" id="UP000254266">
    <property type="component" value="Unassembled WGS sequence"/>
</dbReference>
<evidence type="ECO:0000256" key="2">
    <source>
        <dbReference type="ARBA" id="ARBA00022977"/>
    </source>
</evidence>
<dbReference type="Gene3D" id="3.30.9.10">
    <property type="entry name" value="D-Amino Acid Oxidase, subunit A, domain 2"/>
    <property type="match status" value="1"/>
</dbReference>
<evidence type="ECO:0000259" key="4">
    <source>
        <dbReference type="Pfam" id="PF01266"/>
    </source>
</evidence>
<dbReference type="Pfam" id="PF01266">
    <property type="entry name" value="DAO"/>
    <property type="match status" value="1"/>
</dbReference>
<dbReference type="AlphaFoldDB" id="A0A370DCI8"/>
<dbReference type="PANTHER" id="PTHR13847:SF289">
    <property type="entry name" value="GLYCINE OXIDASE"/>
    <property type="match status" value="1"/>
</dbReference>
<dbReference type="InterPro" id="IPR006076">
    <property type="entry name" value="FAD-dep_OxRdtase"/>
</dbReference>
<evidence type="ECO:0000313" key="6">
    <source>
        <dbReference type="Proteomes" id="UP000254266"/>
    </source>
</evidence>
<dbReference type="SUPFAM" id="SSF51905">
    <property type="entry name" value="FAD/NAD(P)-binding domain"/>
    <property type="match status" value="1"/>
</dbReference>
<dbReference type="PANTHER" id="PTHR13847">
    <property type="entry name" value="SARCOSINE DEHYDROGENASE-RELATED"/>
    <property type="match status" value="1"/>
</dbReference>
<dbReference type="GO" id="GO:0009229">
    <property type="term" value="P:thiamine diphosphate biosynthetic process"/>
    <property type="evidence" value="ECO:0007669"/>
    <property type="project" value="UniProtKB-UniPathway"/>
</dbReference>
<evidence type="ECO:0000256" key="1">
    <source>
        <dbReference type="ARBA" id="ARBA00004948"/>
    </source>
</evidence>
<dbReference type="InterPro" id="IPR012727">
    <property type="entry name" value="Gly_oxidase_ThiO"/>
</dbReference>
<proteinExistence type="predicted"/>
<dbReference type="GO" id="GO:0050660">
    <property type="term" value="F:flavin adenine dinucleotide binding"/>
    <property type="evidence" value="ECO:0007669"/>
    <property type="project" value="InterPro"/>
</dbReference>
<comment type="caution">
    <text evidence="5">The sequence shown here is derived from an EMBL/GenBank/DDBJ whole genome shotgun (WGS) entry which is preliminary data.</text>
</comment>
<dbReference type="Gene3D" id="3.50.50.60">
    <property type="entry name" value="FAD/NAD(P)-binding domain"/>
    <property type="match status" value="1"/>
</dbReference>
<evidence type="ECO:0000256" key="3">
    <source>
        <dbReference type="ARBA" id="ARBA00023002"/>
    </source>
</evidence>
<comment type="pathway">
    <text evidence="1">Cofactor biosynthesis; thiamine diphosphate biosynthesis.</text>
</comment>
<keyword evidence="2" id="KW-0784">Thiamine biosynthesis</keyword>
<keyword evidence="6" id="KW-1185">Reference proteome</keyword>
<dbReference type="UniPathway" id="UPA00060"/>
<dbReference type="GO" id="GO:0009228">
    <property type="term" value="P:thiamine biosynthetic process"/>
    <property type="evidence" value="ECO:0007669"/>
    <property type="project" value="UniProtKB-KW"/>
</dbReference>
<dbReference type="SUPFAM" id="SSF54373">
    <property type="entry name" value="FAD-linked reductases, C-terminal domain"/>
    <property type="match status" value="1"/>
</dbReference>
<protein>
    <submittedName>
        <fullName evidence="5">Glycine oxidase ThiO</fullName>
    </submittedName>
</protein>
<name>A0A370DCI8_9GAMM</name>
<sequence length="348" mass="37972">MTDCIIVGGGLIGMLSARELKKAGLDVLVLEKGELGRESSWAGGGILSPLHPWRYSDEVNRLASIGHQSYQQVAEELHRESGVDPEFVRCGMMVLKSEEQSEALAWADKWSMNLSLVSSAAAIDEHIPGLANNFEQGIWLPDIAQMRNPRLVRAAKGSLEFLGVSYMENTCVDQLNVQNGQITGVVANGKTYNAKRVLIAGGAWSGEILKNQSAPDINPVKGQMIIFKSEPGMLKGIVLADNRYIIPRKDGRILCGSTIEHTGFEKSIDEKVKCELIKSAVEIFPELGKSEVEYHWAGLRPGCPDGDPFTGVHNNIEGLYINAGHYRNGVILGIGSCRKITQEICDSL</sequence>
<keyword evidence="3" id="KW-0560">Oxidoreductase</keyword>
<dbReference type="GO" id="GO:0005737">
    <property type="term" value="C:cytoplasm"/>
    <property type="evidence" value="ECO:0007669"/>
    <property type="project" value="TreeGrafter"/>
</dbReference>
<accession>A0A370DCI8</accession>
<gene>
    <name evidence="5" type="primary">thiO</name>
    <name evidence="5" type="ORF">DIZ80_09925</name>
</gene>
<dbReference type="GO" id="GO:0016491">
    <property type="term" value="F:oxidoreductase activity"/>
    <property type="evidence" value="ECO:0007669"/>
    <property type="project" value="UniProtKB-KW"/>
</dbReference>
<reference evidence="5 6" key="1">
    <citation type="journal article" date="2018" name="ISME J.">
        <title>Endosymbiont genomes yield clues of tubeworm success.</title>
        <authorList>
            <person name="Li Y."/>
            <person name="Liles M.R."/>
            <person name="Halanych K.M."/>
        </authorList>
    </citation>
    <scope>NUCLEOTIDE SEQUENCE [LARGE SCALE GENOMIC DNA]</scope>
    <source>
        <strain evidence="5">A1464</strain>
    </source>
</reference>
<evidence type="ECO:0000313" key="5">
    <source>
        <dbReference type="EMBL" id="RDH82593.1"/>
    </source>
</evidence>